<name>A0ABW1ZW73_9GAMM</name>
<accession>A0ABW1ZW73</accession>
<evidence type="ECO:0000313" key="2">
    <source>
        <dbReference type="Proteomes" id="UP001596422"/>
    </source>
</evidence>
<gene>
    <name evidence="1" type="ORF">ACFQDL_04455</name>
</gene>
<comment type="caution">
    <text evidence="1">The sequence shown here is derived from an EMBL/GenBank/DDBJ whole genome shotgun (WGS) entry which is preliminary data.</text>
</comment>
<protein>
    <submittedName>
        <fullName evidence="1">Reprolysin-like metallopeptidase</fullName>
    </submittedName>
</protein>
<reference evidence="2" key="1">
    <citation type="journal article" date="2019" name="Int. J. Syst. Evol. Microbiol.">
        <title>The Global Catalogue of Microorganisms (GCM) 10K type strain sequencing project: providing services to taxonomists for standard genome sequencing and annotation.</title>
        <authorList>
            <consortium name="The Broad Institute Genomics Platform"/>
            <consortium name="The Broad Institute Genome Sequencing Center for Infectious Disease"/>
            <person name="Wu L."/>
            <person name="Ma J."/>
        </authorList>
    </citation>
    <scope>NUCLEOTIDE SEQUENCE [LARGE SCALE GENOMIC DNA]</scope>
    <source>
        <strain evidence="2">NBRC 111756</strain>
    </source>
</reference>
<dbReference type="Pfam" id="PF13583">
    <property type="entry name" value="Reprolysin_4"/>
    <property type="match status" value="1"/>
</dbReference>
<organism evidence="1 2">
    <name type="scientific">Marinobacterium aestuariivivens</name>
    <dbReference type="NCBI Taxonomy" id="1698799"/>
    <lineage>
        <taxon>Bacteria</taxon>
        <taxon>Pseudomonadati</taxon>
        <taxon>Pseudomonadota</taxon>
        <taxon>Gammaproteobacteria</taxon>
        <taxon>Oceanospirillales</taxon>
        <taxon>Oceanospirillaceae</taxon>
        <taxon>Marinobacterium</taxon>
    </lineage>
</organism>
<sequence length="343" mass="36383">MIFRDALRFTLTITAIFIAVFGANRLAAQTIGTASPDGLWQIIADPEYPEGFRAPRSFVAATLNKAALERILASAPPESSDAEGGIAGTEFTLPLPSGEFKFVRAVQTLMMARELAADFPSIATYRFNASDGASVGGHLVGDTRAFNVAGTVAGDLLRIEPVETASGEILYLSYFDRDRTDGRNDFIHNDEEANEPPPPIPVGGSVLEVFEPASIGPAIQPAALAIGSQLRTYRFTAVTTGEFYQANGGNDLSVLVSLIVRLIAVNAVFEPEVGVRLILAANTFDTLFDDPNTDPFNNGLSPGQLREENVTNALNQPLDDDDYDLAFLFSTGTGGGAAGTSSA</sequence>
<dbReference type="EMBL" id="JBHSWE010000001">
    <property type="protein sequence ID" value="MFC6669433.1"/>
    <property type="molecule type" value="Genomic_DNA"/>
</dbReference>
<dbReference type="Proteomes" id="UP001596422">
    <property type="component" value="Unassembled WGS sequence"/>
</dbReference>
<evidence type="ECO:0000313" key="1">
    <source>
        <dbReference type="EMBL" id="MFC6669433.1"/>
    </source>
</evidence>
<proteinExistence type="predicted"/>
<dbReference type="RefSeq" id="WP_379907991.1">
    <property type="nucleotide sequence ID" value="NZ_JBHSWE010000001.1"/>
</dbReference>
<keyword evidence="2" id="KW-1185">Reference proteome</keyword>